<organism evidence="6 7">
    <name type="scientific">Panagrolaimus davidi</name>
    <dbReference type="NCBI Taxonomy" id="227884"/>
    <lineage>
        <taxon>Eukaryota</taxon>
        <taxon>Metazoa</taxon>
        <taxon>Ecdysozoa</taxon>
        <taxon>Nematoda</taxon>
        <taxon>Chromadorea</taxon>
        <taxon>Rhabditida</taxon>
        <taxon>Tylenchina</taxon>
        <taxon>Panagrolaimomorpha</taxon>
        <taxon>Panagrolaimoidea</taxon>
        <taxon>Panagrolaimidae</taxon>
        <taxon>Panagrolaimus</taxon>
    </lineage>
</organism>
<name>A0A914PGL1_9BILA</name>
<dbReference type="SUPFAM" id="SSF52799">
    <property type="entry name" value="(Phosphotyrosine protein) phosphatases II"/>
    <property type="match status" value="1"/>
</dbReference>
<dbReference type="GO" id="GO:0004721">
    <property type="term" value="F:phosphoprotein phosphatase activity"/>
    <property type="evidence" value="ECO:0007669"/>
    <property type="project" value="UniProtKB-KW"/>
</dbReference>
<dbReference type="InterPro" id="IPR052103">
    <property type="entry name" value="Dual_spec_Phospatases"/>
</dbReference>
<evidence type="ECO:0000259" key="5">
    <source>
        <dbReference type="PROSITE" id="PS50056"/>
    </source>
</evidence>
<dbReference type="InterPro" id="IPR029021">
    <property type="entry name" value="Prot-tyrosine_phosphatase-like"/>
</dbReference>
<dbReference type="AlphaFoldDB" id="A0A914PGL1"/>
<dbReference type="PANTHER" id="PTHR45961:SF3">
    <property type="entry name" value="DUAL SPECIFICITY PROTEIN PHOSPHATASE 14"/>
    <property type="match status" value="1"/>
</dbReference>
<evidence type="ECO:0000256" key="1">
    <source>
        <dbReference type="ARBA" id="ARBA00008601"/>
    </source>
</evidence>
<dbReference type="InterPro" id="IPR020422">
    <property type="entry name" value="TYR_PHOSPHATASE_DUAL_dom"/>
</dbReference>
<evidence type="ECO:0000313" key="7">
    <source>
        <dbReference type="WBParaSite" id="PDA_v2.g13904.t1"/>
    </source>
</evidence>
<keyword evidence="6" id="KW-1185">Reference proteome</keyword>
<dbReference type="SMART" id="SM00195">
    <property type="entry name" value="DSPc"/>
    <property type="match status" value="1"/>
</dbReference>
<evidence type="ECO:0000259" key="4">
    <source>
        <dbReference type="PROSITE" id="PS50054"/>
    </source>
</evidence>
<dbReference type="Pfam" id="PF00782">
    <property type="entry name" value="DSPc"/>
    <property type="match status" value="1"/>
</dbReference>
<feature type="domain" description="Tyrosine specific protein phosphatases" evidence="5">
    <location>
        <begin position="67"/>
        <end position="125"/>
    </location>
</feature>
<evidence type="ECO:0000256" key="3">
    <source>
        <dbReference type="ARBA" id="ARBA00022912"/>
    </source>
</evidence>
<evidence type="ECO:0000256" key="2">
    <source>
        <dbReference type="ARBA" id="ARBA00022801"/>
    </source>
</evidence>
<evidence type="ECO:0000313" key="6">
    <source>
        <dbReference type="Proteomes" id="UP000887578"/>
    </source>
</evidence>
<dbReference type="GO" id="GO:0005737">
    <property type="term" value="C:cytoplasm"/>
    <property type="evidence" value="ECO:0007669"/>
    <property type="project" value="TreeGrafter"/>
</dbReference>
<dbReference type="PANTHER" id="PTHR45961">
    <property type="entry name" value="IP21249P"/>
    <property type="match status" value="1"/>
</dbReference>
<keyword evidence="3" id="KW-0904">Protein phosphatase</keyword>
<dbReference type="InterPro" id="IPR000340">
    <property type="entry name" value="Dual-sp_phosphatase_cat-dom"/>
</dbReference>
<accession>A0A914PGL1</accession>
<feature type="domain" description="Tyrosine-protein phosphatase" evidence="4">
    <location>
        <begin position="6"/>
        <end position="146"/>
    </location>
</feature>
<sequence>MLKFFQTSEIRPNLHITGYGKLTDEKIKNLGYTHAVDVTNEYKIHSKKGVKYFNVNVDDSATTEIQKHFNDAANFIQDAMDEGGKVLVFCRHGMSRSVTICIMYLVIKENLSLKEAFIEIHKVRPFIEPNLGFWKQMIEYEEKIRGKASVNIIEAARMNKEL</sequence>
<dbReference type="CDD" id="cd14514">
    <property type="entry name" value="DUSP14-like"/>
    <property type="match status" value="1"/>
</dbReference>
<dbReference type="Proteomes" id="UP000887578">
    <property type="component" value="Unplaced"/>
</dbReference>
<dbReference type="Gene3D" id="3.90.190.10">
    <property type="entry name" value="Protein tyrosine phosphatase superfamily"/>
    <property type="match status" value="1"/>
</dbReference>
<dbReference type="PROSITE" id="PS50054">
    <property type="entry name" value="TYR_PHOSPHATASE_DUAL"/>
    <property type="match status" value="1"/>
</dbReference>
<proteinExistence type="inferred from homology"/>
<keyword evidence="2" id="KW-0378">Hydrolase</keyword>
<reference evidence="7" key="1">
    <citation type="submission" date="2022-11" db="UniProtKB">
        <authorList>
            <consortium name="WormBaseParasite"/>
        </authorList>
    </citation>
    <scope>IDENTIFICATION</scope>
</reference>
<protein>
    <submittedName>
        <fullName evidence="7">Protein-tyrosine-phosphatase</fullName>
    </submittedName>
</protein>
<dbReference type="InterPro" id="IPR000387">
    <property type="entry name" value="Tyr_Pase_dom"/>
</dbReference>
<dbReference type="PROSITE" id="PS50056">
    <property type="entry name" value="TYR_PHOSPHATASE_2"/>
    <property type="match status" value="1"/>
</dbReference>
<comment type="similarity">
    <text evidence="1">Belongs to the protein-tyrosine phosphatase family. Non-receptor class dual specificity subfamily.</text>
</comment>
<dbReference type="WBParaSite" id="PDA_v2.g13904.t1">
    <property type="protein sequence ID" value="PDA_v2.g13904.t1"/>
    <property type="gene ID" value="PDA_v2.g13904"/>
</dbReference>